<dbReference type="InterPro" id="IPR002110">
    <property type="entry name" value="Ankyrin_rpt"/>
</dbReference>
<dbReference type="PANTHER" id="PTHR24148">
    <property type="entry name" value="ANKYRIN REPEAT DOMAIN-CONTAINING PROTEIN 39 HOMOLOG-RELATED"/>
    <property type="match status" value="1"/>
</dbReference>
<dbReference type="InterPro" id="IPR036770">
    <property type="entry name" value="Ankyrin_rpt-contain_sf"/>
</dbReference>
<dbReference type="SMART" id="SM00248">
    <property type="entry name" value="ANK"/>
    <property type="match status" value="6"/>
</dbReference>
<organism evidence="4 5">
    <name type="scientific">Apodospora peruviana</name>
    <dbReference type="NCBI Taxonomy" id="516989"/>
    <lineage>
        <taxon>Eukaryota</taxon>
        <taxon>Fungi</taxon>
        <taxon>Dikarya</taxon>
        <taxon>Ascomycota</taxon>
        <taxon>Pezizomycotina</taxon>
        <taxon>Sordariomycetes</taxon>
        <taxon>Sordariomycetidae</taxon>
        <taxon>Sordariales</taxon>
        <taxon>Lasiosphaeriaceae</taxon>
        <taxon>Apodospora</taxon>
    </lineage>
</organism>
<dbReference type="Pfam" id="PF06985">
    <property type="entry name" value="HET"/>
    <property type="match status" value="1"/>
</dbReference>
<dbReference type="EMBL" id="JAUEDM010000005">
    <property type="protein sequence ID" value="KAK3316939.1"/>
    <property type="molecule type" value="Genomic_DNA"/>
</dbReference>
<feature type="region of interest" description="Disordered" evidence="2">
    <location>
        <begin position="2044"/>
        <end position="2064"/>
    </location>
</feature>
<keyword evidence="5" id="KW-1185">Reference proteome</keyword>
<keyword evidence="1" id="KW-0040">ANK repeat</keyword>
<dbReference type="SUPFAM" id="SSF48403">
    <property type="entry name" value="Ankyrin repeat"/>
    <property type="match status" value="1"/>
</dbReference>
<accession>A0AAE0M3V3</accession>
<dbReference type="Gene3D" id="1.10.510.10">
    <property type="entry name" value="Transferase(Phosphotransferase) domain 1"/>
    <property type="match status" value="1"/>
</dbReference>
<evidence type="ECO:0000256" key="1">
    <source>
        <dbReference type="PROSITE-ProRule" id="PRU00023"/>
    </source>
</evidence>
<dbReference type="GO" id="GO:0004672">
    <property type="term" value="F:protein kinase activity"/>
    <property type="evidence" value="ECO:0007669"/>
    <property type="project" value="InterPro"/>
</dbReference>
<dbReference type="SUPFAM" id="SSF56112">
    <property type="entry name" value="Protein kinase-like (PK-like)"/>
    <property type="match status" value="1"/>
</dbReference>
<dbReference type="InterPro" id="IPR052895">
    <property type="entry name" value="HetReg/Transcr_Mod"/>
</dbReference>
<protein>
    <recommendedName>
        <fullName evidence="3">Protein kinase domain-containing protein</fullName>
    </recommendedName>
</protein>
<reference evidence="4" key="2">
    <citation type="submission" date="2023-06" db="EMBL/GenBank/DDBJ databases">
        <authorList>
            <consortium name="Lawrence Berkeley National Laboratory"/>
            <person name="Haridas S."/>
            <person name="Hensen N."/>
            <person name="Bonometti L."/>
            <person name="Westerberg I."/>
            <person name="Brannstrom I.O."/>
            <person name="Guillou S."/>
            <person name="Cros-Aarteil S."/>
            <person name="Calhoun S."/>
            <person name="Kuo A."/>
            <person name="Mondo S."/>
            <person name="Pangilinan J."/>
            <person name="Riley R."/>
            <person name="Labutti K."/>
            <person name="Andreopoulos B."/>
            <person name="Lipzen A."/>
            <person name="Chen C."/>
            <person name="Yanf M."/>
            <person name="Daum C."/>
            <person name="Ng V."/>
            <person name="Clum A."/>
            <person name="Steindorff A."/>
            <person name="Ohm R."/>
            <person name="Martin F."/>
            <person name="Silar P."/>
            <person name="Natvig D."/>
            <person name="Lalanne C."/>
            <person name="Gautier V."/>
            <person name="Ament-Velasquez S.L."/>
            <person name="Kruys A."/>
            <person name="Hutchinson M.I."/>
            <person name="Powell A.J."/>
            <person name="Barry K."/>
            <person name="Miller A.N."/>
            <person name="Grigoriev I.V."/>
            <person name="Debuchy R."/>
            <person name="Gladieux P."/>
            <person name="Thoren M.H."/>
            <person name="Johannesson H."/>
        </authorList>
    </citation>
    <scope>NUCLEOTIDE SEQUENCE</scope>
    <source>
        <strain evidence="4">CBS 118394</strain>
    </source>
</reference>
<proteinExistence type="predicted"/>
<dbReference type="InterPro" id="IPR010730">
    <property type="entry name" value="HET"/>
</dbReference>
<dbReference type="Proteomes" id="UP001283341">
    <property type="component" value="Unassembled WGS sequence"/>
</dbReference>
<dbReference type="SMART" id="SM00220">
    <property type="entry name" value="S_TKc"/>
    <property type="match status" value="1"/>
</dbReference>
<dbReference type="Pfam" id="PF12796">
    <property type="entry name" value="Ank_2"/>
    <property type="match status" value="1"/>
</dbReference>
<dbReference type="PROSITE" id="PS50088">
    <property type="entry name" value="ANK_REPEAT"/>
    <property type="match status" value="3"/>
</dbReference>
<feature type="domain" description="Protein kinase" evidence="3">
    <location>
        <begin position="33"/>
        <end position="337"/>
    </location>
</feature>
<name>A0AAE0M3V3_9PEZI</name>
<gene>
    <name evidence="4" type="ORF">B0H66DRAFT_307947</name>
</gene>
<evidence type="ECO:0000313" key="4">
    <source>
        <dbReference type="EMBL" id="KAK3316939.1"/>
    </source>
</evidence>
<dbReference type="Gene3D" id="1.25.40.20">
    <property type="entry name" value="Ankyrin repeat-containing domain"/>
    <property type="match status" value="2"/>
</dbReference>
<sequence>MASTRSAINLPRFLDVVRQHLGETQSSTALENVRHLQLLADGHLNSVHEDQRSPLSIGRRCVLKVFKRSLSPWASQPPTESELFHVLQEIRVLTTRRIQECDLIVTLIAVAFGVFAYDPLEICPALKLEQADLGSLQTFQTSLSQDQVGMELRIQLAADVAFGLSALHSAGIIHGSLDPTSVVVFRHPERQYMAKLCGFGSSYYHGETALGSIAGSKGSPWIAPEIREFCAKQDELYNSDVYSLGLLFWQLFVHKDPFSTFDLPLDPEFRDKEIRDILRVPYLHRIIPLAVEHETGDFLGDKYMTLFMDLFANTVRLSPQKRSLQHVLVLLGDHTGRALQTCGDETVRAATSTPADTGEIPTKQPQVTKVFDQIRLPTTSLRKMPWIVMEQLFESCRILSSADDVHLSHTLVTDCIWIVFLCHFYGIGTEKDISKAHDVLRLLASHYHPFALHLSEILEATAKQSIEPGASQPVEETFNGLKINEMNTPDWRRLLDDYISDPETHEIKIDRATTTNMCIDLAARNGPAPDEIGGDNTLLHAAVFHGLLEDAKRLLERPETDINARNANGDTALIISCQQGHVSITSLLLSRGADVAVFNHAHETALYWMPTFDRHHGQAQSDREAKADIICQLMRNGTVLGLRLISPAPMTILKDGICPAIRSFNHGRFSGEALLRATLHADRLTMRIILGIYKAVLQDDLGHNWTTGVFDMFHGPLQLACELHISDSLLFLLSELHTLLTEHAPDSLPAAERAAITHLQSSRLNLGYFYTQFFHPLCSSKLLLSVIGDQFEAERLYYHGREPEKFAHAYRTMDTLRHFGFLTPVLDTLEGRVSTLHHTISLGTTTAAQYLLSLETFRSQVNTAFNVMTPVHEALNYHRFDMLCILIRHGAHVDLRGRHDPQHCLSGSEASYMHVLGSLRYNDGRFAEVLLKCGIPATICDNQHGDALSLALYRGAFGLVRYLLNHGESLNRVTSVGVSPLGSLFFPVHARQVDDLPAALRLLLSLEPEGSDELFIISDHSGASAIHVAALKYNPDPIARELLEILLAHYWKPEHLNAKIMKSPTKSTPLQMATQVLNPVAVELLLKAGADYTELDFQGRTCLDLAYGSLEKLVYSKEEDDDSRNDKFERVSIVVRLLAEKRSWPGVFAGFPLLFEVMETSEAIRDRMRQSIHRVRSMRKLENEISAALSTGYSTLLKTASLPILLLAKYIIEKWGKGTIHIDVEYRVLAKAEALNARSYDSLRDLNPWLLHLPNARLSNLRLAAEFEWLLDHVIAKRDDVDDDLGKDLLKFALSRDPRDLLIQAKQFRHPPSLLPCYQSMLAQNDLLVPLEFRPLVERFVKVLLNRDEALKAGRLPLPEFDEEFAKFHFDTLQGAALDEQSAVHTIAMSTRCRCFHESVGTISRFELQALTRKVAELEDRTWVSRVIRDGTLQQPGHKEFTQWMKAIGISKTKPNSLLLRLGVFPDMELLQLPSHRVKLATGTGNKMTKSVPVPWPKLNLDYQSLDLDRKEIRLLTLVPAKSEAEIVRCRLETFSLDDLSDTHNEFRRNLKEYPSPRDVADGWKQLVAQVSTLKPTRYNWGDFTALSYTWGKPDNTLPVIINDRHVVVGANLESALRTFRGLPEFASGLKLWVDAICINQADLEEKSKVLRLMQRIYQVASKVTVWLGPDDECGSPQAEHTTETIRKFVAEHISGSTISENGGFSSLSNLTFKPIHVLKFVIHVLPALANLMNRQYWMRLWIIQELMASAPDKDLYIGQHRVSWSELGPFLHLYYNKCSGKPEFESEDVDRATIATVDRHAAHALRLASWDNRYSNDSGGFGDKNLAIDLNDWSVTLNLGVEAQVSDDHDRVYGLLGLLPREIVMFIRPDYTKSIADTFIDLSMAVLRVWGHDDLFPGRRYKDKVEDLPTWAIDMTQSRSGMARSNRASGAFDRANAIASKGGYFLPVPDRGVPKAFNPSWKLSKSRRVLTVSSVRIDVIESMGGYLRSSVEILADRKRAEETEESGHSEGLYEYVPSAGSTNVEEQLQTVLLRILTNEIRHHAAGSTAPEEEEGDEDDDRRQDDYGSPLLALFSIPWFENETPNPVEEEVFSRAGWSGILSLDTFQVFQRFRLSNASYPLWGGRKFRDLFPSNTDALLSVASASSENAGAHATVVRDVLESVAWVVAAQRFLVTQERRYLGATLRETAKEGDVVFVLPGCSYPVILRELEVAERDRWIEAQTDAEEDNSSMEVKDGPGRRWYEVIGECYVEGIMNGEVLKWVEDGEVTVEEVNLV</sequence>
<dbReference type="PANTHER" id="PTHR24148:SF73">
    <property type="entry name" value="HET DOMAIN PROTEIN (AFU_ORTHOLOGUE AFUA_8G01020)"/>
    <property type="match status" value="1"/>
</dbReference>
<feature type="compositionally biased region" description="Acidic residues" evidence="2">
    <location>
        <begin position="2051"/>
        <end position="2060"/>
    </location>
</feature>
<dbReference type="GO" id="GO:0005524">
    <property type="term" value="F:ATP binding"/>
    <property type="evidence" value="ECO:0007669"/>
    <property type="project" value="InterPro"/>
</dbReference>
<evidence type="ECO:0000256" key="2">
    <source>
        <dbReference type="SAM" id="MobiDB-lite"/>
    </source>
</evidence>
<dbReference type="InterPro" id="IPR000719">
    <property type="entry name" value="Prot_kinase_dom"/>
</dbReference>
<feature type="repeat" description="ANK" evidence="1">
    <location>
        <begin position="866"/>
        <end position="898"/>
    </location>
</feature>
<reference evidence="4" key="1">
    <citation type="journal article" date="2023" name="Mol. Phylogenet. Evol.">
        <title>Genome-scale phylogeny and comparative genomics of the fungal order Sordariales.</title>
        <authorList>
            <person name="Hensen N."/>
            <person name="Bonometti L."/>
            <person name="Westerberg I."/>
            <person name="Brannstrom I.O."/>
            <person name="Guillou S."/>
            <person name="Cros-Aarteil S."/>
            <person name="Calhoun S."/>
            <person name="Haridas S."/>
            <person name="Kuo A."/>
            <person name="Mondo S."/>
            <person name="Pangilinan J."/>
            <person name="Riley R."/>
            <person name="LaButti K."/>
            <person name="Andreopoulos B."/>
            <person name="Lipzen A."/>
            <person name="Chen C."/>
            <person name="Yan M."/>
            <person name="Daum C."/>
            <person name="Ng V."/>
            <person name="Clum A."/>
            <person name="Steindorff A."/>
            <person name="Ohm R.A."/>
            <person name="Martin F."/>
            <person name="Silar P."/>
            <person name="Natvig D.O."/>
            <person name="Lalanne C."/>
            <person name="Gautier V."/>
            <person name="Ament-Velasquez S.L."/>
            <person name="Kruys A."/>
            <person name="Hutchinson M.I."/>
            <person name="Powell A.J."/>
            <person name="Barry K."/>
            <person name="Miller A.N."/>
            <person name="Grigoriev I.V."/>
            <person name="Debuchy R."/>
            <person name="Gladieux P."/>
            <person name="Hiltunen Thoren M."/>
            <person name="Johannesson H."/>
        </authorList>
    </citation>
    <scope>NUCLEOTIDE SEQUENCE</scope>
    <source>
        <strain evidence="4">CBS 118394</strain>
    </source>
</reference>
<dbReference type="InterPro" id="IPR011009">
    <property type="entry name" value="Kinase-like_dom_sf"/>
</dbReference>
<dbReference type="Pfam" id="PF00069">
    <property type="entry name" value="Pkinase"/>
    <property type="match status" value="1"/>
</dbReference>
<evidence type="ECO:0000259" key="3">
    <source>
        <dbReference type="PROSITE" id="PS50011"/>
    </source>
</evidence>
<dbReference type="PROSITE" id="PS50011">
    <property type="entry name" value="PROTEIN_KINASE_DOM"/>
    <property type="match status" value="1"/>
</dbReference>
<comment type="caution">
    <text evidence="4">The sequence shown here is derived from an EMBL/GenBank/DDBJ whole genome shotgun (WGS) entry which is preliminary data.</text>
</comment>
<feature type="repeat" description="ANK" evidence="1">
    <location>
        <begin position="568"/>
        <end position="600"/>
    </location>
</feature>
<dbReference type="PROSITE" id="PS50297">
    <property type="entry name" value="ANK_REP_REGION"/>
    <property type="match status" value="1"/>
</dbReference>
<evidence type="ECO:0000313" key="5">
    <source>
        <dbReference type="Proteomes" id="UP001283341"/>
    </source>
</evidence>
<feature type="repeat" description="ANK" evidence="1">
    <location>
        <begin position="1065"/>
        <end position="1097"/>
    </location>
</feature>